<evidence type="ECO:0000256" key="2">
    <source>
        <dbReference type="ARBA" id="ARBA00023315"/>
    </source>
</evidence>
<evidence type="ECO:0000256" key="1">
    <source>
        <dbReference type="ARBA" id="ARBA00022679"/>
    </source>
</evidence>
<comment type="caution">
    <text evidence="4">The sequence shown here is derived from an EMBL/GenBank/DDBJ whole genome shotgun (WGS) entry which is preliminary data.</text>
</comment>
<keyword evidence="1" id="KW-0808">Transferase</keyword>
<dbReference type="EMBL" id="QHKM01000010">
    <property type="protein sequence ID" value="RAK63200.1"/>
    <property type="molecule type" value="Genomic_DNA"/>
</dbReference>
<dbReference type="Gene3D" id="3.40.630.30">
    <property type="match status" value="1"/>
</dbReference>
<dbReference type="RefSeq" id="WP_111480277.1">
    <property type="nucleotide sequence ID" value="NZ_QHKM01000010.1"/>
</dbReference>
<organism evidence="4 5">
    <name type="scientific">Hymenobacter edaphi</name>
    <dbReference type="NCBI Taxonomy" id="2211146"/>
    <lineage>
        <taxon>Bacteria</taxon>
        <taxon>Pseudomonadati</taxon>
        <taxon>Bacteroidota</taxon>
        <taxon>Cytophagia</taxon>
        <taxon>Cytophagales</taxon>
        <taxon>Hymenobacteraceae</taxon>
        <taxon>Hymenobacter</taxon>
    </lineage>
</organism>
<proteinExistence type="predicted"/>
<dbReference type="PANTHER" id="PTHR43877:SF2">
    <property type="entry name" value="AMINOALKYLPHOSPHONATE N-ACETYLTRANSFERASE-RELATED"/>
    <property type="match status" value="1"/>
</dbReference>
<dbReference type="PROSITE" id="PS51186">
    <property type="entry name" value="GNAT"/>
    <property type="match status" value="1"/>
</dbReference>
<evidence type="ECO:0000259" key="3">
    <source>
        <dbReference type="PROSITE" id="PS51186"/>
    </source>
</evidence>
<dbReference type="PANTHER" id="PTHR43877">
    <property type="entry name" value="AMINOALKYLPHOSPHONATE N-ACETYLTRANSFERASE-RELATED-RELATED"/>
    <property type="match status" value="1"/>
</dbReference>
<keyword evidence="5" id="KW-1185">Reference proteome</keyword>
<protein>
    <submittedName>
        <fullName evidence="4">MarR family transcriptional regulator</fullName>
    </submittedName>
</protein>
<name>A0A328B721_9BACT</name>
<evidence type="ECO:0000313" key="5">
    <source>
        <dbReference type="Proteomes" id="UP000248553"/>
    </source>
</evidence>
<sequence>MTTPDASVEILPYEPAHQAAFRDLNVEWITRYFVLEDLDRRMLDDPEGYILRPGGHIFMARHMGKLVGTCALIKEHGGVYELAKMAVTPAAQGLGIGWLLGQAAIAQARAIGAQEIELLSNRKLAPALSLYRKLGFQEAPLPASEYQRADIRMVLPLRGM</sequence>
<dbReference type="Pfam" id="PF00583">
    <property type="entry name" value="Acetyltransf_1"/>
    <property type="match status" value="1"/>
</dbReference>
<evidence type="ECO:0000313" key="4">
    <source>
        <dbReference type="EMBL" id="RAK63200.1"/>
    </source>
</evidence>
<dbReference type="AlphaFoldDB" id="A0A328B721"/>
<reference evidence="5" key="1">
    <citation type="submission" date="2018-05" db="EMBL/GenBank/DDBJ databases">
        <authorList>
            <person name="Nie L."/>
        </authorList>
    </citation>
    <scope>NUCLEOTIDE SEQUENCE [LARGE SCALE GENOMIC DNA]</scope>
    <source>
        <strain evidence="5">NL</strain>
    </source>
</reference>
<dbReference type="CDD" id="cd04301">
    <property type="entry name" value="NAT_SF"/>
    <property type="match status" value="1"/>
</dbReference>
<dbReference type="InterPro" id="IPR000182">
    <property type="entry name" value="GNAT_dom"/>
</dbReference>
<dbReference type="SUPFAM" id="SSF55729">
    <property type="entry name" value="Acyl-CoA N-acyltransferases (Nat)"/>
    <property type="match status" value="1"/>
</dbReference>
<dbReference type="OrthoDB" id="1431064at2"/>
<dbReference type="InterPro" id="IPR050832">
    <property type="entry name" value="Bact_Acetyltransf"/>
</dbReference>
<gene>
    <name evidence="4" type="ORF">DLM85_21680</name>
</gene>
<keyword evidence="2" id="KW-0012">Acyltransferase</keyword>
<feature type="domain" description="N-acetyltransferase" evidence="3">
    <location>
        <begin position="8"/>
        <end position="158"/>
    </location>
</feature>
<dbReference type="InterPro" id="IPR016181">
    <property type="entry name" value="Acyl_CoA_acyltransferase"/>
</dbReference>
<dbReference type="Proteomes" id="UP000248553">
    <property type="component" value="Unassembled WGS sequence"/>
</dbReference>
<accession>A0A328B721</accession>
<dbReference type="GO" id="GO:0016747">
    <property type="term" value="F:acyltransferase activity, transferring groups other than amino-acyl groups"/>
    <property type="evidence" value="ECO:0007669"/>
    <property type="project" value="InterPro"/>
</dbReference>